<dbReference type="STRING" id="76731.RD2015_4548"/>
<dbReference type="InterPro" id="IPR023753">
    <property type="entry name" value="FAD/NAD-binding_dom"/>
</dbReference>
<dbReference type="OrthoDB" id="9781621at2"/>
<keyword evidence="2" id="KW-0274">FAD</keyword>
<dbReference type="GO" id="GO:0016491">
    <property type="term" value="F:oxidoreductase activity"/>
    <property type="evidence" value="ECO:0007669"/>
    <property type="project" value="InterPro"/>
</dbReference>
<dbReference type="InterPro" id="IPR049386">
    <property type="entry name" value="FCSD_central"/>
</dbReference>
<dbReference type="AlphaFoldDB" id="A0A0U3MJT0"/>
<gene>
    <name evidence="3" type="ORF">RD2015_4548</name>
</gene>
<dbReference type="PROSITE" id="PS51318">
    <property type="entry name" value="TAT"/>
    <property type="match status" value="1"/>
</dbReference>
<dbReference type="PANTHER" id="PTHR43755">
    <property type="match status" value="1"/>
</dbReference>
<dbReference type="Gene3D" id="3.50.50.60">
    <property type="entry name" value="FAD/NAD(P)-binding domain"/>
    <property type="match status" value="2"/>
</dbReference>
<dbReference type="SUPFAM" id="SSF51905">
    <property type="entry name" value="FAD/NAD(P)-binding domain"/>
    <property type="match status" value="2"/>
</dbReference>
<evidence type="ECO:0000256" key="2">
    <source>
        <dbReference type="ARBA" id="ARBA00022827"/>
    </source>
</evidence>
<dbReference type="InterPro" id="IPR016156">
    <property type="entry name" value="FAD/NAD-linked_Rdtase_dimer_sf"/>
</dbReference>
<dbReference type="PANTHER" id="PTHR43755:SF1">
    <property type="entry name" value="FAD-DEPENDENT PYRIDINE NUCLEOTIDE-DISULPHIDE OXIDOREDUCTASE"/>
    <property type="match status" value="1"/>
</dbReference>
<proteinExistence type="predicted"/>
<dbReference type="InterPro" id="IPR006311">
    <property type="entry name" value="TAT_signal"/>
</dbReference>
<dbReference type="KEGG" id="rdp:RD2015_4548"/>
<name>A0A0U3MJT0_9BURK</name>
<evidence type="ECO:0000256" key="1">
    <source>
        <dbReference type="ARBA" id="ARBA00022630"/>
    </source>
</evidence>
<dbReference type="PATRIC" id="fig|76731.3.peg.4659"/>
<accession>A0A0U3MJT0</accession>
<dbReference type="Pfam" id="PF09242">
    <property type="entry name" value="FCSD-flav_bind"/>
    <property type="match status" value="1"/>
</dbReference>
<evidence type="ECO:0000313" key="4">
    <source>
        <dbReference type="Proteomes" id="UP000060699"/>
    </source>
</evidence>
<organism evidence="3 4">
    <name type="scientific">Roseateles depolymerans</name>
    <dbReference type="NCBI Taxonomy" id="76731"/>
    <lineage>
        <taxon>Bacteria</taxon>
        <taxon>Pseudomonadati</taxon>
        <taxon>Pseudomonadota</taxon>
        <taxon>Betaproteobacteria</taxon>
        <taxon>Burkholderiales</taxon>
        <taxon>Sphaerotilaceae</taxon>
        <taxon>Roseateles</taxon>
    </lineage>
</organism>
<dbReference type="InterPro" id="IPR036188">
    <property type="entry name" value="FAD/NAD-bd_sf"/>
</dbReference>
<dbReference type="GO" id="GO:0050660">
    <property type="term" value="F:flavin adenine dinucleotide binding"/>
    <property type="evidence" value="ECO:0007669"/>
    <property type="project" value="InterPro"/>
</dbReference>
<keyword evidence="1" id="KW-0285">Flavoprotein</keyword>
<dbReference type="InterPro" id="IPR052541">
    <property type="entry name" value="SQRD"/>
</dbReference>
<reference evidence="3 4" key="1">
    <citation type="submission" date="2015-12" db="EMBL/GenBank/DDBJ databases">
        <title>Complete genome of Roseateles depolymerans KCTC 42856.</title>
        <authorList>
            <person name="Kim K.M."/>
        </authorList>
    </citation>
    <scope>NUCLEOTIDE SEQUENCE [LARGE SCALE GENOMIC DNA]</scope>
    <source>
        <strain evidence="3 4">KCTC 42856</strain>
    </source>
</reference>
<dbReference type="InterPro" id="IPR015323">
    <property type="entry name" value="FlavoCytC_S_DH_flav-bd"/>
</dbReference>
<protein>
    <submittedName>
        <fullName evidence="3">NAD(FAD)-dependent dehydrogenase</fullName>
    </submittedName>
</protein>
<dbReference type="Proteomes" id="UP000060699">
    <property type="component" value="Chromosome"/>
</dbReference>
<dbReference type="Pfam" id="PF07992">
    <property type="entry name" value="Pyr_redox_2"/>
    <property type="match status" value="1"/>
</dbReference>
<dbReference type="EMBL" id="CP013729">
    <property type="protein sequence ID" value="ALV08989.1"/>
    <property type="molecule type" value="Genomic_DNA"/>
</dbReference>
<sequence length="441" mass="47547" precursor="true">MMRRRDWLRAGAYAAAFPAAALSVPHAAEAAQPQPQPGWRRARVVVVGGGIGGATAARYLRLWSGHSLEVVLVDPQDAFVSCPMSNLVLGGFTSMQTLTRPMSTLDASGVRRVRDTVTHIDTERRLVLLARGDAMRYDRLIVSPGIDLDWRSVAGLEAAHDSGRILQAWKAGPETLALRQQLEAMPDGGVFALTIPEAPYRCPPGPYERASVVAAWMKKARPRSKLLVLDANPDITSKAALFRKVWAERYAGLLDYRPLHKAVAVETGSGPGGTVRFELQSPERADVLNVLPAMQAGAIAREAGLVGRIGAAGGRWCPVEYLTFASSQTPGVHVIGDAIQVAPAMPKSGHMANAHAKVAAAAILSELAGLPPDTQPMLTNTCYSHVDGSQVIHVASVHRYVAQERTYRTVPGSGGVSDEPNELESRYAWHWARTLWQDMLG</sequence>
<dbReference type="Pfam" id="PF21706">
    <property type="entry name" value="FCSD_central"/>
    <property type="match status" value="1"/>
</dbReference>
<dbReference type="InterPro" id="IPR037092">
    <property type="entry name" value="FlavoCytC_S_DH_flav-bd_sf"/>
</dbReference>
<evidence type="ECO:0000313" key="3">
    <source>
        <dbReference type="EMBL" id="ALV08989.1"/>
    </source>
</evidence>
<dbReference type="SUPFAM" id="SSF55424">
    <property type="entry name" value="FAD/NAD-linked reductases, dimerisation (C-terminal) domain"/>
    <property type="match status" value="1"/>
</dbReference>
<dbReference type="Gene3D" id="3.90.760.10">
    <property type="entry name" value="Flavocytochrome c sulphide dehydrogenase, flavin-binding domain"/>
    <property type="match status" value="1"/>
</dbReference>
<keyword evidence="4" id="KW-1185">Reference proteome</keyword>